<dbReference type="EMBL" id="JAKNSF020000001">
    <property type="protein sequence ID" value="KAK7742624.1"/>
    <property type="molecule type" value="Genomic_DNA"/>
</dbReference>
<evidence type="ECO:0000256" key="1">
    <source>
        <dbReference type="SAM" id="MobiDB-lite"/>
    </source>
</evidence>
<keyword evidence="3" id="KW-1185">Reference proteome</keyword>
<comment type="caution">
    <text evidence="2">The sequence shown here is derived from an EMBL/GenBank/DDBJ whole genome shotgun (WGS) entry which is preliminary data.</text>
</comment>
<accession>A0ABR1PQF8</accession>
<proteinExistence type="predicted"/>
<protein>
    <submittedName>
        <fullName evidence="2">Uncharacterized protein</fullName>
    </submittedName>
</protein>
<evidence type="ECO:0000313" key="2">
    <source>
        <dbReference type="EMBL" id="KAK7742624.1"/>
    </source>
</evidence>
<organism evidence="2 3">
    <name type="scientific">Diaporthe eres</name>
    <name type="common">Phomopsis oblonga</name>
    <dbReference type="NCBI Taxonomy" id="83184"/>
    <lineage>
        <taxon>Eukaryota</taxon>
        <taxon>Fungi</taxon>
        <taxon>Dikarya</taxon>
        <taxon>Ascomycota</taxon>
        <taxon>Pezizomycotina</taxon>
        <taxon>Sordariomycetes</taxon>
        <taxon>Sordariomycetidae</taxon>
        <taxon>Diaporthales</taxon>
        <taxon>Diaporthaceae</taxon>
        <taxon>Diaporthe</taxon>
        <taxon>Diaporthe eres species complex</taxon>
    </lineage>
</organism>
<feature type="region of interest" description="Disordered" evidence="1">
    <location>
        <begin position="66"/>
        <end position="93"/>
    </location>
</feature>
<reference evidence="2 3" key="1">
    <citation type="submission" date="2024-02" db="EMBL/GenBank/DDBJ databases">
        <title>De novo assembly and annotation of 12 fungi associated with fruit tree decline syndrome in Ontario, Canada.</title>
        <authorList>
            <person name="Sulman M."/>
            <person name="Ellouze W."/>
            <person name="Ilyukhin E."/>
        </authorList>
    </citation>
    <scope>NUCLEOTIDE SEQUENCE [LARGE SCALE GENOMIC DNA]</scope>
    <source>
        <strain evidence="2 3">M169</strain>
    </source>
</reference>
<evidence type="ECO:0000313" key="3">
    <source>
        <dbReference type="Proteomes" id="UP001430848"/>
    </source>
</evidence>
<sequence length="204" mass="22684">MNVSVFVLDADRNPDATREPYFQREDPGETIWHPISREPLTEPKVSSVLVSVDDLENFPSVWLDGHEPHAEPDSDDCVFGRLGAEGAGDAEDGNGEVELLRCCGTDLPREIPRLLVEAAEGPYVTVHDYVAAVHPWLLGLRGDILWALNDIPEGKPLPAETDLAVGIYGPDSLKIMTEDELFSDARGRLQDTRTLWLWLIKIVF</sequence>
<name>A0ABR1PQF8_DIAER</name>
<gene>
    <name evidence="2" type="ORF">SLS63_000189</name>
</gene>
<dbReference type="Proteomes" id="UP001430848">
    <property type="component" value="Unassembled WGS sequence"/>
</dbReference>